<dbReference type="Gene3D" id="3.30.1380.10">
    <property type="match status" value="1"/>
</dbReference>
<dbReference type="Pfam" id="PF01427">
    <property type="entry name" value="Peptidase_M15"/>
    <property type="match status" value="1"/>
</dbReference>
<evidence type="ECO:0000256" key="8">
    <source>
        <dbReference type="ARBA" id="ARBA00023316"/>
    </source>
</evidence>
<gene>
    <name evidence="9" type="ORF">A3B07_01670</name>
</gene>
<sequence length="235" mass="26797">MKQILKKILKEIGWIGFVYRASYKLGFITMIPSMYIRNIPVCENEDILVKISSLGANRIVVSCPEERGVLVRKSVLDKLVVASSMLPPDLKLFIRYGYRSVCVQKKFWNDVCVEVKQKNPDFTPDEVESLARKYSALPNGNGPHQTGGAVDVLIVDKNGNFLDFGSEYCAHNDATPMYTKSINTEQQKQRKQLRKIMQSVGFSYYPGEWWHYSFGDQMWAAYTGRKCAIYGPAKK</sequence>
<evidence type="ECO:0008006" key="11">
    <source>
        <dbReference type="Google" id="ProtNLM"/>
    </source>
</evidence>
<dbReference type="Proteomes" id="UP000178817">
    <property type="component" value="Unassembled WGS sequence"/>
</dbReference>
<dbReference type="PANTHER" id="PTHR43126">
    <property type="entry name" value="D-ALANYL-D-ALANINE DIPEPTIDASE"/>
    <property type="match status" value="1"/>
</dbReference>
<dbReference type="STRING" id="1802726.A3B07_01670"/>
<keyword evidence="5" id="KW-0862">Zinc</keyword>
<dbReference type="GO" id="GO:0046872">
    <property type="term" value="F:metal ion binding"/>
    <property type="evidence" value="ECO:0007669"/>
    <property type="project" value="UniProtKB-KW"/>
</dbReference>
<dbReference type="GO" id="GO:0071555">
    <property type="term" value="P:cell wall organization"/>
    <property type="evidence" value="ECO:0007669"/>
    <property type="project" value="UniProtKB-KW"/>
</dbReference>
<dbReference type="PANTHER" id="PTHR43126:SF2">
    <property type="entry name" value="D-ALANYL-D-ALANINE DIPEPTIDASE"/>
    <property type="match status" value="1"/>
</dbReference>
<organism evidence="9 10">
    <name type="scientific">Candidatus Yonathbacteria bacterium RIFCSPLOWO2_01_FULL_43_27</name>
    <dbReference type="NCBI Taxonomy" id="1802726"/>
    <lineage>
        <taxon>Bacteria</taxon>
        <taxon>Candidatus Yonathiibacteriota</taxon>
    </lineage>
</organism>
<dbReference type="GO" id="GO:0008237">
    <property type="term" value="F:metallopeptidase activity"/>
    <property type="evidence" value="ECO:0007669"/>
    <property type="project" value="UniProtKB-KW"/>
</dbReference>
<dbReference type="GO" id="GO:0006508">
    <property type="term" value="P:proteolysis"/>
    <property type="evidence" value="ECO:0007669"/>
    <property type="project" value="UniProtKB-KW"/>
</dbReference>
<evidence type="ECO:0000313" key="10">
    <source>
        <dbReference type="Proteomes" id="UP000178817"/>
    </source>
</evidence>
<evidence type="ECO:0000256" key="7">
    <source>
        <dbReference type="ARBA" id="ARBA00023049"/>
    </source>
</evidence>
<dbReference type="GO" id="GO:0160237">
    <property type="term" value="F:D-Ala-D-Ala dipeptidase activity"/>
    <property type="evidence" value="ECO:0007669"/>
    <property type="project" value="UniProtKB-EC"/>
</dbReference>
<keyword evidence="7" id="KW-0482">Metalloprotease</keyword>
<evidence type="ECO:0000256" key="5">
    <source>
        <dbReference type="ARBA" id="ARBA00022833"/>
    </source>
</evidence>
<reference evidence="9 10" key="1">
    <citation type="journal article" date="2016" name="Nat. Commun.">
        <title>Thousands of microbial genomes shed light on interconnected biogeochemical processes in an aquifer system.</title>
        <authorList>
            <person name="Anantharaman K."/>
            <person name="Brown C.T."/>
            <person name="Hug L.A."/>
            <person name="Sharon I."/>
            <person name="Castelle C.J."/>
            <person name="Probst A.J."/>
            <person name="Thomas B.C."/>
            <person name="Singh A."/>
            <person name="Wilkins M.J."/>
            <person name="Karaoz U."/>
            <person name="Brodie E.L."/>
            <person name="Williams K.H."/>
            <person name="Hubbard S.S."/>
            <person name="Banfield J.F."/>
        </authorList>
    </citation>
    <scope>NUCLEOTIDE SEQUENCE [LARGE SCALE GENOMIC DNA]</scope>
</reference>
<protein>
    <recommendedName>
        <fullName evidence="11">D-Ala-D-Ala dipeptidase</fullName>
    </recommendedName>
</protein>
<evidence type="ECO:0000256" key="1">
    <source>
        <dbReference type="ARBA" id="ARBA00001362"/>
    </source>
</evidence>
<proteinExistence type="predicted"/>
<keyword evidence="6" id="KW-0224">Dipeptidase</keyword>
<dbReference type="InterPro" id="IPR009045">
    <property type="entry name" value="Zn_M74/Hedgehog-like"/>
</dbReference>
<comment type="caution">
    <text evidence="9">The sequence shown here is derived from an EMBL/GenBank/DDBJ whole genome shotgun (WGS) entry which is preliminary data.</text>
</comment>
<comment type="catalytic activity">
    <reaction evidence="1">
        <text>D-alanyl-D-alanine + H2O = 2 D-alanine</text>
        <dbReference type="Rhea" id="RHEA:20661"/>
        <dbReference type="ChEBI" id="CHEBI:15377"/>
        <dbReference type="ChEBI" id="CHEBI:57416"/>
        <dbReference type="ChEBI" id="CHEBI:57822"/>
        <dbReference type="EC" id="3.4.13.22"/>
    </reaction>
</comment>
<keyword evidence="8" id="KW-0961">Cell wall biogenesis/degradation</keyword>
<dbReference type="EMBL" id="MHUV01000005">
    <property type="protein sequence ID" value="OHA82623.1"/>
    <property type="molecule type" value="Genomic_DNA"/>
</dbReference>
<evidence type="ECO:0000256" key="6">
    <source>
        <dbReference type="ARBA" id="ARBA00022997"/>
    </source>
</evidence>
<accession>A0A1G2SC83</accession>
<evidence type="ECO:0000256" key="4">
    <source>
        <dbReference type="ARBA" id="ARBA00022801"/>
    </source>
</evidence>
<dbReference type="InterPro" id="IPR000755">
    <property type="entry name" value="A_A_dipeptidase"/>
</dbReference>
<keyword evidence="4" id="KW-0378">Hydrolase</keyword>
<evidence type="ECO:0000256" key="3">
    <source>
        <dbReference type="ARBA" id="ARBA00022723"/>
    </source>
</evidence>
<evidence type="ECO:0000256" key="2">
    <source>
        <dbReference type="ARBA" id="ARBA00022670"/>
    </source>
</evidence>
<evidence type="ECO:0000313" key="9">
    <source>
        <dbReference type="EMBL" id="OHA82623.1"/>
    </source>
</evidence>
<keyword evidence="3" id="KW-0479">Metal-binding</keyword>
<keyword evidence="2" id="KW-0645">Protease</keyword>
<dbReference type="AlphaFoldDB" id="A0A1G2SC83"/>
<name>A0A1G2SC83_9BACT</name>
<dbReference type="SUPFAM" id="SSF55166">
    <property type="entry name" value="Hedgehog/DD-peptidase"/>
    <property type="match status" value="1"/>
</dbReference>